<feature type="compositionally biased region" description="Polar residues" evidence="1">
    <location>
        <begin position="132"/>
        <end position="147"/>
    </location>
</feature>
<proteinExistence type="predicted"/>
<feature type="region of interest" description="Disordered" evidence="1">
    <location>
        <begin position="388"/>
        <end position="424"/>
    </location>
</feature>
<feature type="compositionally biased region" description="Basic and acidic residues" evidence="1">
    <location>
        <begin position="402"/>
        <end position="416"/>
    </location>
</feature>
<reference evidence="2 3" key="1">
    <citation type="submission" date="2016-05" db="EMBL/GenBank/DDBJ databases">
        <title>Genome sequencing reveals origins of a unique bacterial endosymbiosis in the earliest lineages of terrestrial Fungi.</title>
        <authorList>
            <consortium name="DOE Joint Genome Institute"/>
            <person name="Uehling J."/>
            <person name="Gryganskyi A."/>
            <person name="Hameed K."/>
            <person name="Tschaplinski T."/>
            <person name="Misztal P."/>
            <person name="Wu S."/>
            <person name="Desiro A."/>
            <person name="Vande Pol N."/>
            <person name="Du Z.-Y."/>
            <person name="Zienkiewicz A."/>
            <person name="Zienkiewicz K."/>
            <person name="Morin E."/>
            <person name="Tisserant E."/>
            <person name="Splivallo R."/>
            <person name="Hainaut M."/>
            <person name="Henrissat B."/>
            <person name="Ohm R."/>
            <person name="Kuo A."/>
            <person name="Yan J."/>
            <person name="Lipzen A."/>
            <person name="Nolan M."/>
            <person name="Labutti K."/>
            <person name="Barry K."/>
            <person name="Goldstein A."/>
            <person name="Labbe J."/>
            <person name="Schadt C."/>
            <person name="Tuskan G."/>
            <person name="Grigoriev I."/>
            <person name="Martin F."/>
            <person name="Vilgalys R."/>
            <person name="Bonito G."/>
        </authorList>
    </citation>
    <scope>NUCLEOTIDE SEQUENCE [LARGE SCALE GENOMIC DNA]</scope>
    <source>
        <strain evidence="2 3">AG-77</strain>
    </source>
</reference>
<feature type="compositionally biased region" description="Polar residues" evidence="1">
    <location>
        <begin position="347"/>
        <end position="360"/>
    </location>
</feature>
<feature type="compositionally biased region" description="Polar residues" evidence="1">
    <location>
        <begin position="388"/>
        <end position="399"/>
    </location>
</feature>
<dbReference type="AlphaFoldDB" id="A0A197JNU5"/>
<evidence type="ECO:0000256" key="1">
    <source>
        <dbReference type="SAM" id="MobiDB-lite"/>
    </source>
</evidence>
<organism evidence="2 3">
    <name type="scientific">Linnemannia elongata AG-77</name>
    <dbReference type="NCBI Taxonomy" id="1314771"/>
    <lineage>
        <taxon>Eukaryota</taxon>
        <taxon>Fungi</taxon>
        <taxon>Fungi incertae sedis</taxon>
        <taxon>Mucoromycota</taxon>
        <taxon>Mortierellomycotina</taxon>
        <taxon>Mortierellomycetes</taxon>
        <taxon>Mortierellales</taxon>
        <taxon>Mortierellaceae</taxon>
        <taxon>Linnemannia</taxon>
    </lineage>
</organism>
<dbReference type="EMBL" id="KV442063">
    <property type="protein sequence ID" value="OAQ26825.1"/>
    <property type="molecule type" value="Genomic_DNA"/>
</dbReference>
<keyword evidence="3" id="KW-1185">Reference proteome</keyword>
<dbReference type="Proteomes" id="UP000078512">
    <property type="component" value="Unassembled WGS sequence"/>
</dbReference>
<sequence length="438" mass="48371">MTTTFSHRAATPFTSLRAATLPTIKRLPPPLLPLPLFPSSFPNLILQLFKSWQPRSHLTCLSSRRQLQFKPLPQSLILTSSHQTRPRPSNFTTVSWNFVPPSKSATSTTLNWMKKRQSTSTSNASPRPPTSITPLPHSQPTTKSRITSNDKTRSGLPLHPKSLNSLDPLTPPCTLSSAVQTPTMMQLSRTFWRLSTFCASTLQASAQKSPKFAQTASTVLNTSFPLSTQTNRFWSHQINWLKCRNRQKPIARPPITYAAVAVEATFLASTGTTAAMEISTSNSHPTTTLAPTTTATTMATSPMAITMASTTPTPTAASMATPMATTTTKATFRVFAEPPLDGETGEATETSPSRGTSTALQGRMVPPHKRRLGSSNYRQWIRDPLHFNPTNIAATSSPRPTLEGRERSDRTRDPILARKTRDRRSYREWIHQPPLYNP</sequence>
<name>A0A197JNU5_9FUNG</name>
<feature type="region of interest" description="Disordered" evidence="1">
    <location>
        <begin position="339"/>
        <end position="371"/>
    </location>
</feature>
<accession>A0A197JNU5</accession>
<protein>
    <submittedName>
        <fullName evidence="2">Uncharacterized protein</fullName>
    </submittedName>
</protein>
<feature type="region of interest" description="Disordered" evidence="1">
    <location>
        <begin position="104"/>
        <end position="170"/>
    </location>
</feature>
<evidence type="ECO:0000313" key="2">
    <source>
        <dbReference type="EMBL" id="OAQ26825.1"/>
    </source>
</evidence>
<gene>
    <name evidence="2" type="ORF">K457DRAFT_676598</name>
</gene>
<evidence type="ECO:0000313" key="3">
    <source>
        <dbReference type="Proteomes" id="UP000078512"/>
    </source>
</evidence>